<proteinExistence type="predicted"/>
<evidence type="ECO:0000313" key="2">
    <source>
        <dbReference type="EMBL" id="CAI9554385.1"/>
    </source>
</evidence>
<feature type="non-terminal residue" evidence="2">
    <location>
        <position position="104"/>
    </location>
</feature>
<keyword evidence="3" id="KW-1185">Reference proteome</keyword>
<name>A0ABN9C3V1_9NEOB</name>
<accession>A0ABN9C3V1</accession>
<reference evidence="2" key="1">
    <citation type="submission" date="2023-05" db="EMBL/GenBank/DDBJ databases">
        <authorList>
            <person name="Stuckert A."/>
        </authorList>
    </citation>
    <scope>NUCLEOTIDE SEQUENCE</scope>
</reference>
<evidence type="ECO:0000256" key="1">
    <source>
        <dbReference type="SAM" id="MobiDB-lite"/>
    </source>
</evidence>
<dbReference type="Proteomes" id="UP001162483">
    <property type="component" value="Unassembled WGS sequence"/>
</dbReference>
<organism evidence="2 3">
    <name type="scientific">Staurois parvus</name>
    <dbReference type="NCBI Taxonomy" id="386267"/>
    <lineage>
        <taxon>Eukaryota</taxon>
        <taxon>Metazoa</taxon>
        <taxon>Chordata</taxon>
        <taxon>Craniata</taxon>
        <taxon>Vertebrata</taxon>
        <taxon>Euteleostomi</taxon>
        <taxon>Amphibia</taxon>
        <taxon>Batrachia</taxon>
        <taxon>Anura</taxon>
        <taxon>Neobatrachia</taxon>
        <taxon>Ranoidea</taxon>
        <taxon>Ranidae</taxon>
        <taxon>Staurois</taxon>
    </lineage>
</organism>
<comment type="caution">
    <text evidence="2">The sequence shown here is derived from an EMBL/GenBank/DDBJ whole genome shotgun (WGS) entry which is preliminary data.</text>
</comment>
<evidence type="ECO:0000313" key="3">
    <source>
        <dbReference type="Proteomes" id="UP001162483"/>
    </source>
</evidence>
<feature type="region of interest" description="Disordered" evidence="1">
    <location>
        <begin position="85"/>
        <end position="104"/>
    </location>
</feature>
<gene>
    <name evidence="2" type="ORF">SPARVUS_LOCUS4204800</name>
</gene>
<dbReference type="EMBL" id="CATNWA010007603">
    <property type="protein sequence ID" value="CAI9554385.1"/>
    <property type="molecule type" value="Genomic_DNA"/>
</dbReference>
<sequence length="104" mass="11380">MGGRTVSKQNISPPCQLMQCFEWLCSAEPCKTTQHIVKHTQNTVNPWIALDVNPFLPSAIGTVSVHFISTDHCIGVTGDVSDTKSVPPRVRMSAAVPQSRYKSL</sequence>
<protein>
    <submittedName>
        <fullName evidence="2">Uncharacterized protein</fullName>
    </submittedName>
</protein>